<name>A0A917SCB5_9ACTN</name>
<dbReference type="Pfam" id="PF14350">
    <property type="entry name" value="Beta_protein"/>
    <property type="match status" value="1"/>
</dbReference>
<dbReference type="EMBL" id="BMMZ01000007">
    <property type="protein sequence ID" value="GGL69845.1"/>
    <property type="molecule type" value="Genomic_DNA"/>
</dbReference>
<organism evidence="1 2">
    <name type="scientific">Microlunatus endophyticus</name>
    <dbReference type="NCBI Taxonomy" id="1716077"/>
    <lineage>
        <taxon>Bacteria</taxon>
        <taxon>Bacillati</taxon>
        <taxon>Actinomycetota</taxon>
        <taxon>Actinomycetes</taxon>
        <taxon>Propionibacteriales</taxon>
        <taxon>Propionibacteriaceae</taxon>
        <taxon>Microlunatus</taxon>
    </lineage>
</organism>
<sequence length="164" mass="17427">MNTPDHGHGVPVLVVKAANDTFSRPSGRTKPGGRQPLVPLIAQAEAMGLDVVPVVGPNCSDAYIAAVAAVVRRRSGEFYLRLPEAAWPDVSGPQTFGRLLQRVGTSTSNAHLILDIQGEQGPAGMARVTARLRSIWALGNWRSVTLTGAGMPDVSRVRNDQPTL</sequence>
<protein>
    <submittedName>
        <fullName evidence="1">Uncharacterized protein</fullName>
    </submittedName>
</protein>
<dbReference type="InterPro" id="IPR025683">
    <property type="entry name" value="Protein_beta"/>
</dbReference>
<accession>A0A917SCB5</accession>
<evidence type="ECO:0000313" key="2">
    <source>
        <dbReference type="Proteomes" id="UP000613840"/>
    </source>
</evidence>
<reference evidence="1" key="2">
    <citation type="submission" date="2020-09" db="EMBL/GenBank/DDBJ databases">
        <authorList>
            <person name="Sun Q."/>
            <person name="Zhou Y."/>
        </authorList>
    </citation>
    <scope>NUCLEOTIDE SEQUENCE</scope>
    <source>
        <strain evidence="1">CGMCC 4.7306</strain>
    </source>
</reference>
<reference evidence="1" key="1">
    <citation type="journal article" date="2014" name="Int. J. Syst. Evol. Microbiol.">
        <title>Complete genome sequence of Corynebacterium casei LMG S-19264T (=DSM 44701T), isolated from a smear-ripened cheese.</title>
        <authorList>
            <consortium name="US DOE Joint Genome Institute (JGI-PGF)"/>
            <person name="Walter F."/>
            <person name="Albersmeier A."/>
            <person name="Kalinowski J."/>
            <person name="Ruckert C."/>
        </authorList>
    </citation>
    <scope>NUCLEOTIDE SEQUENCE</scope>
    <source>
        <strain evidence="1">CGMCC 4.7306</strain>
    </source>
</reference>
<dbReference type="Proteomes" id="UP000613840">
    <property type="component" value="Unassembled WGS sequence"/>
</dbReference>
<gene>
    <name evidence="1" type="ORF">GCM10011575_30500</name>
</gene>
<keyword evidence="2" id="KW-1185">Reference proteome</keyword>
<dbReference type="RefSeq" id="WP_373288860.1">
    <property type="nucleotide sequence ID" value="NZ_BMMZ01000007.1"/>
</dbReference>
<evidence type="ECO:0000313" key="1">
    <source>
        <dbReference type="EMBL" id="GGL69845.1"/>
    </source>
</evidence>
<dbReference type="AlphaFoldDB" id="A0A917SCB5"/>
<comment type="caution">
    <text evidence="1">The sequence shown here is derived from an EMBL/GenBank/DDBJ whole genome shotgun (WGS) entry which is preliminary data.</text>
</comment>
<proteinExistence type="predicted"/>